<keyword evidence="3 10" id="KW-0812">Transmembrane</keyword>
<feature type="transmembrane region" description="Helical" evidence="10">
    <location>
        <begin position="146"/>
        <end position="167"/>
    </location>
</feature>
<dbReference type="Gene3D" id="1.20.1070.10">
    <property type="entry name" value="Rhodopsin 7-helix transmembrane proteins"/>
    <property type="match status" value="1"/>
</dbReference>
<dbReference type="InterPro" id="IPR000276">
    <property type="entry name" value="GPCR_Rhodpsn"/>
</dbReference>
<evidence type="ECO:0000256" key="6">
    <source>
        <dbReference type="ARBA" id="ARBA00023136"/>
    </source>
</evidence>
<evidence type="ECO:0000256" key="10">
    <source>
        <dbReference type="SAM" id="Phobius"/>
    </source>
</evidence>
<comment type="caution">
    <text evidence="12">The sequence shown here is derived from an EMBL/GenBank/DDBJ whole genome shotgun (WGS) entry which is preliminary data.</text>
</comment>
<feature type="transmembrane region" description="Helical" evidence="10">
    <location>
        <begin position="375"/>
        <end position="394"/>
    </location>
</feature>
<feature type="transmembrane region" description="Helical" evidence="10">
    <location>
        <begin position="179"/>
        <end position="208"/>
    </location>
</feature>
<keyword evidence="7 12" id="KW-0675">Receptor</keyword>
<evidence type="ECO:0000259" key="11">
    <source>
        <dbReference type="PROSITE" id="PS50262"/>
    </source>
</evidence>
<dbReference type="EMBL" id="MRZV01000578">
    <property type="protein sequence ID" value="PIK47498.1"/>
    <property type="molecule type" value="Genomic_DNA"/>
</dbReference>
<dbReference type="GO" id="GO:0030594">
    <property type="term" value="F:neurotransmitter receptor activity"/>
    <property type="evidence" value="ECO:0007669"/>
    <property type="project" value="TreeGrafter"/>
</dbReference>
<dbReference type="PROSITE" id="PS50262">
    <property type="entry name" value="G_PROTEIN_RECEP_F1_2"/>
    <property type="match status" value="1"/>
</dbReference>
<sequence>MQAMDNSNCSEKESINDINLSSSQTTVLVILYSILAVCILFENATIFIAYKSSYEVRQLPFNLLTVNLAIADFCIGLFNIPYHILTVLLPGIENVLALAIPVLYVGYVLTMTSVFTVVVMCLDRLYLITNPINYKSRRTNSGNIKIIVATWVFSLIYCSLILVVRGLLRRNNASCESNIPYLIFMLGMNIFIPFLCLAGLNCIILFKLQLHFAKMRRMLKRRSIQMNVGTTGTLPHNQRGVNVRKFLDHLYTTRGTRGEEPVQRTGLPLPPTPAEGDKSPPPLPKGIPDDDSIYFNDTKLASVSEEVSQVGESSHDQLSRRKLPTKSSNAWKAAINIIIFVIIYLSCWIPTHAYFFFKAINDFPLYNSMDLLQHLLYMTLYLNSAVNPILYAFMGKRFLTAICTMFTRTQRER</sequence>
<dbReference type="STRING" id="307972.A0A2G8KHM7"/>
<dbReference type="PRINTS" id="PR00237">
    <property type="entry name" value="GPCRRHODOPSN"/>
</dbReference>
<dbReference type="PANTHER" id="PTHR24247">
    <property type="entry name" value="5-HYDROXYTRYPTAMINE RECEPTOR"/>
    <property type="match status" value="1"/>
</dbReference>
<dbReference type="GO" id="GO:0005886">
    <property type="term" value="C:plasma membrane"/>
    <property type="evidence" value="ECO:0007669"/>
    <property type="project" value="UniProtKB-SubCell"/>
</dbReference>
<evidence type="ECO:0000256" key="5">
    <source>
        <dbReference type="ARBA" id="ARBA00023040"/>
    </source>
</evidence>
<evidence type="ECO:0000256" key="1">
    <source>
        <dbReference type="ARBA" id="ARBA00004651"/>
    </source>
</evidence>
<evidence type="ECO:0000256" key="2">
    <source>
        <dbReference type="ARBA" id="ARBA00022475"/>
    </source>
</evidence>
<dbReference type="AlphaFoldDB" id="A0A2G8KHM7"/>
<keyword evidence="2" id="KW-1003">Cell membrane</keyword>
<feature type="transmembrane region" description="Helical" evidence="10">
    <location>
        <begin position="29"/>
        <end position="49"/>
    </location>
</feature>
<feature type="compositionally biased region" description="Pro residues" evidence="9">
    <location>
        <begin position="268"/>
        <end position="283"/>
    </location>
</feature>
<organism evidence="12 13">
    <name type="scientific">Stichopus japonicus</name>
    <name type="common">Sea cucumber</name>
    <dbReference type="NCBI Taxonomy" id="307972"/>
    <lineage>
        <taxon>Eukaryota</taxon>
        <taxon>Metazoa</taxon>
        <taxon>Echinodermata</taxon>
        <taxon>Eleutherozoa</taxon>
        <taxon>Echinozoa</taxon>
        <taxon>Holothuroidea</taxon>
        <taxon>Aspidochirotacea</taxon>
        <taxon>Aspidochirotida</taxon>
        <taxon>Stichopodidae</taxon>
        <taxon>Apostichopus</taxon>
    </lineage>
</organism>
<feature type="domain" description="G-protein coupled receptors family 1 profile" evidence="11">
    <location>
        <begin position="42"/>
        <end position="391"/>
    </location>
</feature>
<proteinExistence type="predicted"/>
<dbReference type="GO" id="GO:0007187">
    <property type="term" value="P:G protein-coupled receptor signaling pathway, coupled to cyclic nucleotide second messenger"/>
    <property type="evidence" value="ECO:0007669"/>
    <property type="project" value="TreeGrafter"/>
</dbReference>
<evidence type="ECO:0000256" key="3">
    <source>
        <dbReference type="ARBA" id="ARBA00022692"/>
    </source>
</evidence>
<reference evidence="12 13" key="1">
    <citation type="journal article" date="2017" name="PLoS Biol.">
        <title>The sea cucumber genome provides insights into morphological evolution and visceral regeneration.</title>
        <authorList>
            <person name="Zhang X."/>
            <person name="Sun L."/>
            <person name="Yuan J."/>
            <person name="Sun Y."/>
            <person name="Gao Y."/>
            <person name="Zhang L."/>
            <person name="Li S."/>
            <person name="Dai H."/>
            <person name="Hamel J.F."/>
            <person name="Liu C."/>
            <person name="Yu Y."/>
            <person name="Liu S."/>
            <person name="Lin W."/>
            <person name="Guo K."/>
            <person name="Jin S."/>
            <person name="Xu P."/>
            <person name="Storey K.B."/>
            <person name="Huan P."/>
            <person name="Zhang T."/>
            <person name="Zhou Y."/>
            <person name="Zhang J."/>
            <person name="Lin C."/>
            <person name="Li X."/>
            <person name="Xing L."/>
            <person name="Huo D."/>
            <person name="Sun M."/>
            <person name="Wang L."/>
            <person name="Mercier A."/>
            <person name="Li F."/>
            <person name="Yang H."/>
            <person name="Xiang J."/>
        </authorList>
    </citation>
    <scope>NUCLEOTIDE SEQUENCE [LARGE SCALE GENOMIC DNA]</scope>
    <source>
        <strain evidence="12">Shaxun</strain>
        <tissue evidence="12">Muscle</tissue>
    </source>
</reference>
<name>A0A2G8KHM7_STIJA</name>
<dbReference type="InterPro" id="IPR017452">
    <property type="entry name" value="GPCR_Rhodpsn_7TM"/>
</dbReference>
<dbReference type="OrthoDB" id="5964737at2759"/>
<evidence type="ECO:0000256" key="8">
    <source>
        <dbReference type="ARBA" id="ARBA00023224"/>
    </source>
</evidence>
<dbReference type="CDD" id="cd00637">
    <property type="entry name" value="7tm_classA_rhodopsin-like"/>
    <property type="match status" value="1"/>
</dbReference>
<evidence type="ECO:0000313" key="13">
    <source>
        <dbReference type="Proteomes" id="UP000230750"/>
    </source>
</evidence>
<evidence type="ECO:0000313" key="12">
    <source>
        <dbReference type="EMBL" id="PIK47498.1"/>
    </source>
</evidence>
<dbReference type="GO" id="GO:0045202">
    <property type="term" value="C:synapse"/>
    <property type="evidence" value="ECO:0007669"/>
    <property type="project" value="GOC"/>
</dbReference>
<keyword evidence="6 10" id="KW-0472">Membrane</keyword>
<gene>
    <name evidence="12" type="ORF">BSL78_15669</name>
</gene>
<feature type="transmembrane region" description="Helical" evidence="10">
    <location>
        <begin position="61"/>
        <end position="84"/>
    </location>
</feature>
<accession>A0A2G8KHM7</accession>
<evidence type="ECO:0000256" key="9">
    <source>
        <dbReference type="SAM" id="MobiDB-lite"/>
    </source>
</evidence>
<dbReference type="Proteomes" id="UP000230750">
    <property type="component" value="Unassembled WGS sequence"/>
</dbReference>
<dbReference type="PANTHER" id="PTHR24247:SF202">
    <property type="entry name" value="5-HYDROXYTRYPTAMINE RECEPTOR 1"/>
    <property type="match status" value="1"/>
</dbReference>
<feature type="transmembrane region" description="Helical" evidence="10">
    <location>
        <begin position="330"/>
        <end position="355"/>
    </location>
</feature>
<dbReference type="GO" id="GO:0007268">
    <property type="term" value="P:chemical synaptic transmission"/>
    <property type="evidence" value="ECO:0007669"/>
    <property type="project" value="TreeGrafter"/>
</dbReference>
<evidence type="ECO:0000256" key="7">
    <source>
        <dbReference type="ARBA" id="ARBA00023170"/>
    </source>
</evidence>
<keyword evidence="8" id="KW-0807">Transducer</keyword>
<dbReference type="SUPFAM" id="SSF81321">
    <property type="entry name" value="Family A G protein-coupled receptor-like"/>
    <property type="match status" value="1"/>
</dbReference>
<dbReference type="GO" id="GO:0030425">
    <property type="term" value="C:dendrite"/>
    <property type="evidence" value="ECO:0007669"/>
    <property type="project" value="TreeGrafter"/>
</dbReference>
<comment type="subcellular location">
    <subcellularLocation>
        <location evidence="1">Cell membrane</location>
        <topology evidence="1">Multi-pass membrane protein</topology>
    </subcellularLocation>
</comment>
<dbReference type="GO" id="GO:0004993">
    <property type="term" value="F:G protein-coupled serotonin receptor activity"/>
    <property type="evidence" value="ECO:0007669"/>
    <property type="project" value="TreeGrafter"/>
</dbReference>
<evidence type="ECO:0000256" key="4">
    <source>
        <dbReference type="ARBA" id="ARBA00022989"/>
    </source>
</evidence>
<feature type="region of interest" description="Disordered" evidence="9">
    <location>
        <begin position="256"/>
        <end position="283"/>
    </location>
</feature>
<dbReference type="Pfam" id="PF00001">
    <property type="entry name" value="7tm_1"/>
    <property type="match status" value="1"/>
</dbReference>
<keyword evidence="4 10" id="KW-1133">Transmembrane helix</keyword>
<keyword evidence="13" id="KW-1185">Reference proteome</keyword>
<keyword evidence="5" id="KW-0297">G-protein coupled receptor</keyword>
<protein>
    <submittedName>
        <fullName evidence="12">Putative histamine H4 receptor isoform 1</fullName>
    </submittedName>
</protein>
<feature type="transmembrane region" description="Helical" evidence="10">
    <location>
        <begin position="104"/>
        <end position="126"/>
    </location>
</feature>